<dbReference type="SUPFAM" id="SSF51569">
    <property type="entry name" value="Aldolase"/>
    <property type="match status" value="1"/>
</dbReference>
<comment type="pathway">
    <text evidence="1">Carbohydrate degradation; glycolysis; D-glyceraldehyde 3-phosphate and glycerone phosphate from D-glucose: step 4/4.</text>
</comment>
<reference evidence="6" key="2">
    <citation type="submission" date="2025-08" db="UniProtKB">
        <authorList>
            <consortium name="Ensembl"/>
        </authorList>
    </citation>
    <scope>IDENTIFICATION</scope>
</reference>
<proteinExistence type="inferred from homology"/>
<dbReference type="EMBL" id="ADFV01173415">
    <property type="status" value="NOT_ANNOTATED_CDS"/>
    <property type="molecule type" value="Genomic_DNA"/>
</dbReference>
<evidence type="ECO:0000256" key="2">
    <source>
        <dbReference type="ARBA" id="ARBA00010387"/>
    </source>
</evidence>
<dbReference type="PANTHER" id="PTHR11627">
    <property type="entry name" value="FRUCTOSE-BISPHOSPHATE ALDOLASE"/>
    <property type="match status" value="1"/>
</dbReference>
<evidence type="ECO:0000313" key="6">
    <source>
        <dbReference type="Ensembl" id="ENSNLEP00000039208.1"/>
    </source>
</evidence>
<dbReference type="AlphaFoldDB" id="A0A2I3H6D9"/>
<protein>
    <recommendedName>
        <fullName evidence="3">fructose-bisphosphate aldolase</fullName>
        <ecNumber evidence="3">4.1.2.13</ecNumber>
    </recommendedName>
</protein>
<dbReference type="InterPro" id="IPR013785">
    <property type="entry name" value="Aldolase_TIM"/>
</dbReference>
<evidence type="ECO:0000256" key="4">
    <source>
        <dbReference type="ARBA" id="ARBA00023152"/>
    </source>
</evidence>
<dbReference type="UniPathway" id="UPA00109">
    <property type="reaction ID" value="UER00183"/>
</dbReference>
<sequence>MPYQYPLLTPEQKELSDITHRIVALGKGILAADESTGSISKWLQSIGTENTEENQCFYHQLWLTADNRVNPCIKGVILFHETLYQKADDGHPFLQVIKSKGSVVGIKVDKGVVPLERANGKTTTQGLDGLSEHCAPYKKDGAHFAKWHHVLKIGKHTPSALTIIENCVNVLARYASICQQNGIVLIYCQYVTEKVWLLYKALRDHDIYLEGTLLKSSMVTPGHACIQKFSHKEIAMAAVTNSSLRQVGSSEEVSINLNAINKCPLLKPWALQASALKAWGRKKENLKAVQEEYVNLACQGKYTPSGQAGAAASESLFVFNHA</sequence>
<dbReference type="Ensembl" id="ENSNLET00000033182.1">
    <property type="protein sequence ID" value="ENSNLEP00000039208.1"/>
    <property type="gene ID" value="ENSNLEG00000035115.1"/>
</dbReference>
<dbReference type="EC" id="4.1.2.13" evidence="3"/>
<evidence type="ECO:0000256" key="3">
    <source>
        <dbReference type="ARBA" id="ARBA00013068"/>
    </source>
</evidence>
<dbReference type="GeneTree" id="ENSGT00950000182987"/>
<accession>A0A2I3H6D9</accession>
<dbReference type="InParanoid" id="A0A2I3H6D9"/>
<evidence type="ECO:0000313" key="7">
    <source>
        <dbReference type="Proteomes" id="UP000001073"/>
    </source>
</evidence>
<dbReference type="EMBL" id="ADFV01173414">
    <property type="status" value="NOT_ANNOTATED_CDS"/>
    <property type="molecule type" value="Genomic_DNA"/>
</dbReference>
<dbReference type="InterPro" id="IPR000741">
    <property type="entry name" value="FBA_I"/>
</dbReference>
<dbReference type="GO" id="GO:0006096">
    <property type="term" value="P:glycolytic process"/>
    <property type="evidence" value="ECO:0007669"/>
    <property type="project" value="UniProtKB-UniPathway"/>
</dbReference>
<keyword evidence="5" id="KW-0456">Lyase</keyword>
<dbReference type="OMA" id="CKPWAMS"/>
<keyword evidence="4" id="KW-0324">Glycolysis</keyword>
<evidence type="ECO:0000256" key="5">
    <source>
        <dbReference type="ARBA" id="ARBA00023239"/>
    </source>
</evidence>
<comment type="similarity">
    <text evidence="2">Belongs to the class I fructose-bisphosphate aldolase family.</text>
</comment>
<dbReference type="GO" id="GO:0004332">
    <property type="term" value="F:fructose-bisphosphate aldolase activity"/>
    <property type="evidence" value="ECO:0007669"/>
    <property type="project" value="UniProtKB-EC"/>
</dbReference>
<keyword evidence="7" id="KW-1185">Reference proteome</keyword>
<evidence type="ECO:0000256" key="1">
    <source>
        <dbReference type="ARBA" id="ARBA00004714"/>
    </source>
</evidence>
<dbReference type="Gene3D" id="3.20.20.70">
    <property type="entry name" value="Aldolase class I"/>
    <property type="match status" value="1"/>
</dbReference>
<reference evidence="6 7" key="1">
    <citation type="submission" date="2012-10" db="EMBL/GenBank/DDBJ databases">
        <authorList>
            <consortium name="Gibbon Genome Sequencing Consortium"/>
        </authorList>
    </citation>
    <scope>NUCLEOTIDE SEQUENCE [LARGE SCALE GENOMIC DNA]</scope>
</reference>
<dbReference type="Pfam" id="PF00274">
    <property type="entry name" value="Glycolytic"/>
    <property type="match status" value="1"/>
</dbReference>
<name>A0A2I3H6D9_NOMLE</name>
<reference evidence="6" key="3">
    <citation type="submission" date="2025-09" db="UniProtKB">
        <authorList>
            <consortium name="Ensembl"/>
        </authorList>
    </citation>
    <scope>IDENTIFICATION</scope>
</reference>
<dbReference type="Proteomes" id="UP000001073">
    <property type="component" value="Chromosome 4"/>
</dbReference>
<dbReference type="STRING" id="61853.ENSNLEP00000039208"/>
<organism evidence="6 7">
    <name type="scientific">Nomascus leucogenys</name>
    <name type="common">Northern white-cheeked gibbon</name>
    <name type="synonym">Hylobates leucogenys</name>
    <dbReference type="NCBI Taxonomy" id="61853"/>
    <lineage>
        <taxon>Eukaryota</taxon>
        <taxon>Metazoa</taxon>
        <taxon>Chordata</taxon>
        <taxon>Craniata</taxon>
        <taxon>Vertebrata</taxon>
        <taxon>Euteleostomi</taxon>
        <taxon>Mammalia</taxon>
        <taxon>Eutheria</taxon>
        <taxon>Euarchontoglires</taxon>
        <taxon>Primates</taxon>
        <taxon>Haplorrhini</taxon>
        <taxon>Catarrhini</taxon>
        <taxon>Hylobatidae</taxon>
        <taxon>Nomascus</taxon>
    </lineage>
</organism>